<evidence type="ECO:0000313" key="2">
    <source>
        <dbReference type="Proteomes" id="UP000243820"/>
    </source>
</evidence>
<name>A0AAX0Q671_9EURY</name>
<sequence>MKPFFHEMVEEKGKGDCLVWTHEKNQPRIGANPALWTKRIGFAVGISLVSKRMPYTKSKYVS</sequence>
<protein>
    <submittedName>
        <fullName evidence="1">Uncharacterized protein</fullName>
    </submittedName>
</protein>
<dbReference type="AlphaFoldDB" id="A0AAX0Q671"/>
<keyword evidence="2" id="KW-1185">Reference proteome</keyword>
<dbReference type="Proteomes" id="UP000243820">
    <property type="component" value="Unassembled WGS sequence"/>
</dbReference>
<reference evidence="1 2" key="1">
    <citation type="journal article" date="2017" name="BMC Genomics">
        <title>Genomic analysis of methanogenic archaea reveals a shift towards energy conservation.</title>
        <authorList>
            <person name="Gilmore S.P."/>
            <person name="Henske J.K."/>
            <person name="Sexton J.A."/>
            <person name="Solomon K.V."/>
            <person name="Seppala S."/>
            <person name="Yoo J.I."/>
            <person name="Huyett L.M."/>
            <person name="Pressman A."/>
            <person name="Cogan J.Z."/>
            <person name="Kivenson V."/>
            <person name="Peng X."/>
            <person name="Tan Y."/>
            <person name="Valentine D.L."/>
            <person name="O'Malley M.A."/>
        </authorList>
    </citation>
    <scope>NUCLEOTIDE SEQUENCE [LARGE SCALE GENOMIC DNA]</scope>
    <source>
        <strain evidence="1 2">XII</strain>
    </source>
</reference>
<proteinExistence type="predicted"/>
<evidence type="ECO:0000313" key="1">
    <source>
        <dbReference type="EMBL" id="PAV08613.1"/>
    </source>
</evidence>
<comment type="caution">
    <text evidence="1">The sequence shown here is derived from an EMBL/GenBank/DDBJ whole genome shotgun (WGS) entry which is preliminary data.</text>
</comment>
<accession>A0AAX0Q671</accession>
<organism evidence="1 2">
    <name type="scientific">Methanocorpusculum parvum</name>
    <dbReference type="NCBI Taxonomy" id="2193"/>
    <lineage>
        <taxon>Archaea</taxon>
        <taxon>Methanobacteriati</taxon>
        <taxon>Methanobacteriota</taxon>
        <taxon>Stenosarchaea group</taxon>
        <taxon>Methanomicrobia</taxon>
        <taxon>Methanomicrobiales</taxon>
        <taxon>Methanocorpusculaceae</taxon>
        <taxon>Methanocorpusculum</taxon>
    </lineage>
</organism>
<gene>
    <name evidence="1" type="ORF">ASJ83_03345</name>
</gene>
<dbReference type="EMBL" id="LMVO01000045">
    <property type="protein sequence ID" value="PAV08613.1"/>
    <property type="molecule type" value="Genomic_DNA"/>
</dbReference>